<comment type="caution">
    <text evidence="4">The sequence shown here is derived from an EMBL/GenBank/DDBJ whole genome shotgun (WGS) entry which is preliminary data.</text>
</comment>
<dbReference type="PANTHER" id="PTHR33121">
    <property type="entry name" value="CYCLIC DI-GMP PHOSPHODIESTERASE PDEF"/>
    <property type="match status" value="1"/>
</dbReference>
<dbReference type="GO" id="GO:0071111">
    <property type="term" value="F:cyclic-guanylate-specific phosphodiesterase activity"/>
    <property type="evidence" value="ECO:0007669"/>
    <property type="project" value="InterPro"/>
</dbReference>
<dbReference type="RefSeq" id="WP_116190667.1">
    <property type="nucleotide sequence ID" value="NZ_QTTN01000024.1"/>
</dbReference>
<dbReference type="InterPro" id="IPR050706">
    <property type="entry name" value="Cyclic-di-GMP_PDE-like"/>
</dbReference>
<gene>
    <name evidence="4" type="ORF">A8990_12465</name>
</gene>
<dbReference type="InterPro" id="IPR001633">
    <property type="entry name" value="EAL_dom"/>
</dbReference>
<dbReference type="NCBIfam" id="TIGR00254">
    <property type="entry name" value="GGDEF"/>
    <property type="match status" value="1"/>
</dbReference>
<dbReference type="Proteomes" id="UP000256304">
    <property type="component" value="Unassembled WGS sequence"/>
</dbReference>
<feature type="coiled-coil region" evidence="1">
    <location>
        <begin position="111"/>
        <end position="138"/>
    </location>
</feature>
<dbReference type="Gene3D" id="3.30.70.270">
    <property type="match status" value="1"/>
</dbReference>
<evidence type="ECO:0000259" key="3">
    <source>
        <dbReference type="PROSITE" id="PS50887"/>
    </source>
</evidence>
<protein>
    <submittedName>
        <fullName evidence="4">Diguanylate cyclase (GGDEF)-like protein</fullName>
    </submittedName>
</protein>
<dbReference type="Pfam" id="PF00563">
    <property type="entry name" value="EAL"/>
    <property type="match status" value="1"/>
</dbReference>
<evidence type="ECO:0000256" key="1">
    <source>
        <dbReference type="SAM" id="Coils"/>
    </source>
</evidence>
<keyword evidence="5" id="KW-1185">Reference proteome</keyword>
<dbReference type="OrthoDB" id="9759607at2"/>
<dbReference type="SUPFAM" id="SSF55073">
    <property type="entry name" value="Nucleotide cyclase"/>
    <property type="match status" value="1"/>
</dbReference>
<dbReference type="EMBL" id="QTTN01000024">
    <property type="protein sequence ID" value="REE78789.1"/>
    <property type="molecule type" value="Genomic_DNA"/>
</dbReference>
<dbReference type="CDD" id="cd01949">
    <property type="entry name" value="GGDEF"/>
    <property type="match status" value="1"/>
</dbReference>
<organism evidence="4 5">
    <name type="scientific">Paenibacillus taihuensis</name>
    <dbReference type="NCBI Taxonomy" id="1156355"/>
    <lineage>
        <taxon>Bacteria</taxon>
        <taxon>Bacillati</taxon>
        <taxon>Bacillota</taxon>
        <taxon>Bacilli</taxon>
        <taxon>Bacillales</taxon>
        <taxon>Paenibacillaceae</taxon>
        <taxon>Paenibacillus</taxon>
    </lineage>
</organism>
<feature type="domain" description="GGDEF" evidence="3">
    <location>
        <begin position="53"/>
        <end position="188"/>
    </location>
</feature>
<proteinExistence type="predicted"/>
<dbReference type="InterPro" id="IPR000160">
    <property type="entry name" value="GGDEF_dom"/>
</dbReference>
<dbReference type="Pfam" id="PF00990">
    <property type="entry name" value="GGDEF"/>
    <property type="match status" value="1"/>
</dbReference>
<dbReference type="CDD" id="cd01948">
    <property type="entry name" value="EAL"/>
    <property type="match status" value="1"/>
</dbReference>
<dbReference type="SUPFAM" id="SSF141868">
    <property type="entry name" value="EAL domain-like"/>
    <property type="match status" value="1"/>
</dbReference>
<name>A0A3D9RI87_9BACL</name>
<dbReference type="PROSITE" id="PS50883">
    <property type="entry name" value="EAL"/>
    <property type="match status" value="1"/>
</dbReference>
<dbReference type="SMART" id="SM00052">
    <property type="entry name" value="EAL"/>
    <property type="match status" value="1"/>
</dbReference>
<dbReference type="PANTHER" id="PTHR33121:SF79">
    <property type="entry name" value="CYCLIC DI-GMP PHOSPHODIESTERASE PDED-RELATED"/>
    <property type="match status" value="1"/>
</dbReference>
<accession>A0A3D9RI87</accession>
<keyword evidence="1" id="KW-0175">Coiled coil</keyword>
<feature type="domain" description="EAL" evidence="2">
    <location>
        <begin position="193"/>
        <end position="450"/>
    </location>
</feature>
<sequence length="451" mass="50091">MELMDPIFQGETMPRRVNAPTAQLYDALTGLPGRKAAYAMLARAISLAKKCGRGVLAALVDMDRFYLINETRGTAFGDEALRQMANRLYELSHWSCSVYRLSGNTFLLFRMLRLDTAAKEAETLIEELKNSVEGLLQVRGQQLYPFCSIGVSSFPADGDTAELIVRHADTALRQAKAAGGNQVAVYTEDDVAHINRMEDLRRALRSIVPGEQLSLHYQPIYDAAGRLRGLEALLRWQHSQLGNIPPGEFISLAEQSGQIVEIGEWVLSEVCRMIRRVRGKGLDDIIISVNLSPLQITAPGFVETLQCVLALTETSAEWLEFEITESIMIDSSKRTTSVLNALRAMGVRVALDDFGIGYASLTYLRELPLHTLKLDRSFICHITEQHAEAAIVKAMISLVHELGFEVVAEGVETKEQLELLRSWGCDFFQGYLLGKPMQEEALCAPLMQAAL</sequence>
<dbReference type="Gene3D" id="3.20.20.450">
    <property type="entry name" value="EAL domain"/>
    <property type="match status" value="1"/>
</dbReference>
<dbReference type="InterPro" id="IPR035919">
    <property type="entry name" value="EAL_sf"/>
</dbReference>
<dbReference type="SMART" id="SM00267">
    <property type="entry name" value="GGDEF"/>
    <property type="match status" value="1"/>
</dbReference>
<evidence type="ECO:0000259" key="2">
    <source>
        <dbReference type="PROSITE" id="PS50883"/>
    </source>
</evidence>
<evidence type="ECO:0000313" key="5">
    <source>
        <dbReference type="Proteomes" id="UP000256304"/>
    </source>
</evidence>
<dbReference type="InterPro" id="IPR043128">
    <property type="entry name" value="Rev_trsase/Diguanyl_cyclase"/>
</dbReference>
<reference evidence="4 5" key="1">
    <citation type="submission" date="2018-08" db="EMBL/GenBank/DDBJ databases">
        <title>Genomic Encyclopedia of Type Strains, Phase III (KMG-III): the genomes of soil and plant-associated and newly described type strains.</title>
        <authorList>
            <person name="Whitman W."/>
        </authorList>
    </citation>
    <scope>NUCLEOTIDE SEQUENCE [LARGE SCALE GENOMIC DNA]</scope>
    <source>
        <strain evidence="4 5">CGMCC 1.10966</strain>
    </source>
</reference>
<evidence type="ECO:0000313" key="4">
    <source>
        <dbReference type="EMBL" id="REE78789.1"/>
    </source>
</evidence>
<dbReference type="InterPro" id="IPR029787">
    <property type="entry name" value="Nucleotide_cyclase"/>
</dbReference>
<dbReference type="AlphaFoldDB" id="A0A3D9RI87"/>
<dbReference type="PROSITE" id="PS50887">
    <property type="entry name" value="GGDEF"/>
    <property type="match status" value="1"/>
</dbReference>